<dbReference type="GO" id="GO:0005829">
    <property type="term" value="C:cytosol"/>
    <property type="evidence" value="ECO:0007669"/>
    <property type="project" value="UniProtKB-SubCell"/>
</dbReference>
<keyword evidence="5" id="KW-0813">Transport</keyword>
<keyword evidence="15" id="KW-1185">Reference proteome</keyword>
<keyword evidence="10" id="KW-0944">Nitration</keyword>
<proteinExistence type="inferred from homology"/>
<name>A0AAN9FPF3_CLITE</name>
<dbReference type="GO" id="GO:0005344">
    <property type="term" value="F:oxygen carrier activity"/>
    <property type="evidence" value="ECO:0007669"/>
    <property type="project" value="UniProtKB-KW"/>
</dbReference>
<dbReference type="SUPFAM" id="SSF46458">
    <property type="entry name" value="Globin-like"/>
    <property type="match status" value="1"/>
</dbReference>
<evidence type="ECO:0000256" key="7">
    <source>
        <dbReference type="ARBA" id="ARBA00022621"/>
    </source>
</evidence>
<dbReference type="GO" id="GO:0005634">
    <property type="term" value="C:nucleus"/>
    <property type="evidence" value="ECO:0007669"/>
    <property type="project" value="UniProtKB-SubCell"/>
</dbReference>
<dbReference type="InterPro" id="IPR012292">
    <property type="entry name" value="Globin/Proto"/>
</dbReference>
<evidence type="ECO:0000256" key="12">
    <source>
        <dbReference type="ARBA" id="ARBA00023242"/>
    </source>
</evidence>
<keyword evidence="11" id="KW-0535">Nitrogen fixation</keyword>
<dbReference type="Gene3D" id="1.10.490.10">
    <property type="entry name" value="Globins"/>
    <property type="match status" value="1"/>
</dbReference>
<keyword evidence="8" id="KW-0479">Metal-binding</keyword>
<dbReference type="PRINTS" id="PR00188">
    <property type="entry name" value="PLANTGLOBIN"/>
</dbReference>
<sequence>MGIFTERQEALVKSSWEELKQNILHHSIRFFTLIVEIAPATKNMFSFLKDYDEIPQNNTKLQFHTVKVFEMTYESAVQLRKKGVVITDVTLQYLSSIHVPKGVTDAHFEVIKEALLKTIKEAMEDEWSEELGNAWEIAYDELAAAIKKAMRDAPSLA</sequence>
<evidence type="ECO:0000256" key="9">
    <source>
        <dbReference type="ARBA" id="ARBA00023004"/>
    </source>
</evidence>
<evidence type="ECO:0000259" key="13">
    <source>
        <dbReference type="PROSITE" id="PS01033"/>
    </source>
</evidence>
<dbReference type="Proteomes" id="UP001359559">
    <property type="component" value="Unassembled WGS sequence"/>
</dbReference>
<evidence type="ECO:0000256" key="3">
    <source>
        <dbReference type="ARBA" id="ARBA00007609"/>
    </source>
</evidence>
<evidence type="ECO:0000313" key="15">
    <source>
        <dbReference type="Proteomes" id="UP001359559"/>
    </source>
</evidence>
<evidence type="ECO:0000256" key="11">
    <source>
        <dbReference type="ARBA" id="ARBA00023231"/>
    </source>
</evidence>
<evidence type="ECO:0000313" key="14">
    <source>
        <dbReference type="EMBL" id="KAK7278626.1"/>
    </source>
</evidence>
<comment type="caution">
    <text evidence="14">The sequence shown here is derived from an EMBL/GenBank/DDBJ whole genome shotgun (WGS) entry which is preliminary data.</text>
</comment>
<dbReference type="GO" id="GO:0046872">
    <property type="term" value="F:metal ion binding"/>
    <property type="evidence" value="ECO:0007669"/>
    <property type="project" value="UniProtKB-KW"/>
</dbReference>
<dbReference type="GO" id="GO:0019825">
    <property type="term" value="F:oxygen binding"/>
    <property type="evidence" value="ECO:0007669"/>
    <property type="project" value="InterPro"/>
</dbReference>
<dbReference type="PANTHER" id="PTHR22924">
    <property type="entry name" value="LEGHEMOGLOBIN-RELATED"/>
    <property type="match status" value="1"/>
</dbReference>
<organism evidence="14 15">
    <name type="scientific">Clitoria ternatea</name>
    <name type="common">Butterfly pea</name>
    <dbReference type="NCBI Taxonomy" id="43366"/>
    <lineage>
        <taxon>Eukaryota</taxon>
        <taxon>Viridiplantae</taxon>
        <taxon>Streptophyta</taxon>
        <taxon>Embryophyta</taxon>
        <taxon>Tracheophyta</taxon>
        <taxon>Spermatophyta</taxon>
        <taxon>Magnoliopsida</taxon>
        <taxon>eudicotyledons</taxon>
        <taxon>Gunneridae</taxon>
        <taxon>Pentapetalae</taxon>
        <taxon>rosids</taxon>
        <taxon>fabids</taxon>
        <taxon>Fabales</taxon>
        <taxon>Fabaceae</taxon>
        <taxon>Papilionoideae</taxon>
        <taxon>50 kb inversion clade</taxon>
        <taxon>NPAAA clade</taxon>
        <taxon>indigoferoid/millettioid clade</taxon>
        <taxon>Phaseoleae</taxon>
        <taxon>Clitoria</taxon>
    </lineage>
</organism>
<keyword evidence="7" id="KW-0561">Oxygen transport</keyword>
<protein>
    <recommendedName>
        <fullName evidence="13">Globin domain-containing protein</fullName>
    </recommendedName>
</protein>
<dbReference type="InterPro" id="IPR000971">
    <property type="entry name" value="Globin"/>
</dbReference>
<comment type="subcellular location">
    <subcellularLocation>
        <location evidence="2">Cytoplasm</location>
        <location evidence="2">Cytosol</location>
    </subcellularLocation>
    <subcellularLocation>
        <location evidence="1">Nucleus</location>
    </subcellularLocation>
</comment>
<evidence type="ECO:0000256" key="5">
    <source>
        <dbReference type="ARBA" id="ARBA00022448"/>
    </source>
</evidence>
<reference evidence="14 15" key="1">
    <citation type="submission" date="2024-01" db="EMBL/GenBank/DDBJ databases">
        <title>The genomes of 5 underutilized Papilionoideae crops provide insights into root nodulation and disease resistance.</title>
        <authorList>
            <person name="Yuan L."/>
        </authorList>
    </citation>
    <scope>NUCLEOTIDE SEQUENCE [LARGE SCALE GENOMIC DNA]</scope>
    <source>
        <strain evidence="14">LY-2023</strain>
        <tissue evidence="14">Leaf</tissue>
    </source>
</reference>
<evidence type="ECO:0000256" key="2">
    <source>
        <dbReference type="ARBA" id="ARBA00004514"/>
    </source>
</evidence>
<evidence type="ECO:0000256" key="4">
    <source>
        <dbReference type="ARBA" id="ARBA00011245"/>
    </source>
</evidence>
<evidence type="ECO:0000256" key="1">
    <source>
        <dbReference type="ARBA" id="ARBA00004123"/>
    </source>
</evidence>
<dbReference type="Pfam" id="PF00042">
    <property type="entry name" value="Globin"/>
    <property type="match status" value="1"/>
</dbReference>
<dbReference type="EMBL" id="JAYKXN010000006">
    <property type="protein sequence ID" value="KAK7278626.1"/>
    <property type="molecule type" value="Genomic_DNA"/>
</dbReference>
<evidence type="ECO:0000256" key="10">
    <source>
        <dbReference type="ARBA" id="ARBA00023074"/>
    </source>
</evidence>
<comment type="similarity">
    <text evidence="3">Belongs to the plant globin family.</text>
</comment>
<comment type="subunit">
    <text evidence="4">Monomer.</text>
</comment>
<dbReference type="InterPro" id="IPR009050">
    <property type="entry name" value="Globin-like_sf"/>
</dbReference>
<dbReference type="GO" id="GO:0020037">
    <property type="term" value="F:heme binding"/>
    <property type="evidence" value="ECO:0007669"/>
    <property type="project" value="InterPro"/>
</dbReference>
<keyword evidence="12" id="KW-0539">Nucleus</keyword>
<dbReference type="AlphaFoldDB" id="A0AAN9FPF3"/>
<keyword evidence="9" id="KW-0408">Iron</keyword>
<dbReference type="PROSITE" id="PS01033">
    <property type="entry name" value="GLOBIN"/>
    <property type="match status" value="1"/>
</dbReference>
<feature type="domain" description="Globin" evidence="13">
    <location>
        <begin position="3"/>
        <end position="151"/>
    </location>
</feature>
<gene>
    <name evidence="14" type="ORF">RJT34_23660</name>
</gene>
<dbReference type="CDD" id="cd08923">
    <property type="entry name" value="class1-2_nsHbs_Lbs"/>
    <property type="match status" value="1"/>
</dbReference>
<accession>A0AAN9FPF3</accession>
<dbReference type="InterPro" id="IPR001032">
    <property type="entry name" value="Leghaemoglobin-like"/>
</dbReference>
<dbReference type="PANTHER" id="PTHR22924:SF92">
    <property type="entry name" value="NON-SYMBIOTIC HEMOGLOBIN 2"/>
    <property type="match status" value="1"/>
</dbReference>
<evidence type="ECO:0000256" key="8">
    <source>
        <dbReference type="ARBA" id="ARBA00022723"/>
    </source>
</evidence>
<evidence type="ECO:0000256" key="6">
    <source>
        <dbReference type="ARBA" id="ARBA00022617"/>
    </source>
</evidence>
<keyword evidence="6" id="KW-0349">Heme</keyword>